<dbReference type="GO" id="GO:0140359">
    <property type="term" value="F:ABC-type transporter activity"/>
    <property type="evidence" value="ECO:0007669"/>
    <property type="project" value="InterPro"/>
</dbReference>
<dbReference type="GO" id="GO:0043190">
    <property type="term" value="C:ATP-binding cassette (ABC) transporter complex"/>
    <property type="evidence" value="ECO:0007669"/>
    <property type="project" value="InterPro"/>
</dbReference>
<keyword evidence="11" id="KW-1185">Reference proteome</keyword>
<reference evidence="10 11" key="1">
    <citation type="submission" date="2019-03" db="EMBL/GenBank/DDBJ databases">
        <title>Draft genome sequences of novel Actinobacteria.</title>
        <authorList>
            <person name="Sahin N."/>
            <person name="Ay H."/>
            <person name="Saygin H."/>
        </authorList>
    </citation>
    <scope>NUCLEOTIDE SEQUENCE [LARGE SCALE GENOMIC DNA]</scope>
    <source>
        <strain evidence="10 11">DSM 41900</strain>
    </source>
</reference>
<dbReference type="InterPro" id="IPR013525">
    <property type="entry name" value="ABC2_TM"/>
</dbReference>
<dbReference type="AlphaFoldDB" id="A0A4R4T739"/>
<comment type="similarity">
    <text evidence="2 8">Belongs to the ABC-2 integral membrane protein family.</text>
</comment>
<dbReference type="EMBL" id="SMKI01000227">
    <property type="protein sequence ID" value="TDC72820.1"/>
    <property type="molecule type" value="Genomic_DNA"/>
</dbReference>
<accession>A0A4R4T739</accession>
<keyword evidence="5 8" id="KW-1133">Transmembrane helix</keyword>
<feature type="transmembrane region" description="Helical" evidence="8">
    <location>
        <begin position="140"/>
        <end position="164"/>
    </location>
</feature>
<dbReference type="InterPro" id="IPR047817">
    <property type="entry name" value="ABC2_TM_bact-type"/>
</dbReference>
<dbReference type="OrthoDB" id="8988363at2"/>
<feature type="transmembrane region" description="Helical" evidence="8">
    <location>
        <begin position="30"/>
        <end position="49"/>
    </location>
</feature>
<dbReference type="RefSeq" id="WP_132819608.1">
    <property type="nucleotide sequence ID" value="NZ_SMKI01000227.1"/>
</dbReference>
<dbReference type="PANTHER" id="PTHR43077:SF8">
    <property type="entry name" value="DOXORUBICIN RESISTANCE ABC TRANSPORTER PERMEASE PROTEIN DRRB"/>
    <property type="match status" value="1"/>
</dbReference>
<feature type="transmembrane region" description="Helical" evidence="8">
    <location>
        <begin position="176"/>
        <end position="195"/>
    </location>
</feature>
<keyword evidence="8" id="KW-0813">Transport</keyword>
<evidence type="ECO:0000256" key="2">
    <source>
        <dbReference type="ARBA" id="ARBA00007783"/>
    </source>
</evidence>
<comment type="subcellular location">
    <subcellularLocation>
        <location evidence="1 8">Cell membrane</location>
        <topology evidence="1 8">Multi-pass membrane protein</topology>
    </subcellularLocation>
</comment>
<dbReference type="InterPro" id="IPR000412">
    <property type="entry name" value="ABC_2_transport"/>
</dbReference>
<evidence type="ECO:0000256" key="8">
    <source>
        <dbReference type="RuleBase" id="RU361157"/>
    </source>
</evidence>
<proteinExistence type="inferred from homology"/>
<keyword evidence="4 8" id="KW-0812">Transmembrane</keyword>
<dbReference type="InterPro" id="IPR051328">
    <property type="entry name" value="T7SS_ABC-Transporter"/>
</dbReference>
<evidence type="ECO:0000313" key="10">
    <source>
        <dbReference type="EMBL" id="TDC72820.1"/>
    </source>
</evidence>
<evidence type="ECO:0000256" key="4">
    <source>
        <dbReference type="ARBA" id="ARBA00022692"/>
    </source>
</evidence>
<evidence type="ECO:0000256" key="6">
    <source>
        <dbReference type="ARBA" id="ARBA00023136"/>
    </source>
</evidence>
<dbReference type="Pfam" id="PF01061">
    <property type="entry name" value="ABC2_membrane"/>
    <property type="match status" value="1"/>
</dbReference>
<feature type="transmembrane region" description="Helical" evidence="8">
    <location>
        <begin position="61"/>
        <end position="84"/>
    </location>
</feature>
<protein>
    <recommendedName>
        <fullName evidence="8">Transport permease protein</fullName>
    </recommendedName>
</protein>
<evidence type="ECO:0000256" key="1">
    <source>
        <dbReference type="ARBA" id="ARBA00004651"/>
    </source>
</evidence>
<dbReference type="PANTHER" id="PTHR43077">
    <property type="entry name" value="TRANSPORT PERMEASE YVFS-RELATED"/>
    <property type="match status" value="1"/>
</dbReference>
<name>A0A4R4T739_9ACTN</name>
<dbReference type="GO" id="GO:0046677">
    <property type="term" value="P:response to antibiotic"/>
    <property type="evidence" value="ECO:0007669"/>
    <property type="project" value="UniProtKB-KW"/>
</dbReference>
<feature type="domain" description="ABC transmembrane type-2" evidence="9">
    <location>
        <begin position="29"/>
        <end position="256"/>
    </location>
</feature>
<comment type="caution">
    <text evidence="10">The sequence shown here is derived from an EMBL/GenBank/DDBJ whole genome shotgun (WGS) entry which is preliminary data.</text>
</comment>
<feature type="transmembrane region" description="Helical" evidence="8">
    <location>
        <begin position="230"/>
        <end position="253"/>
    </location>
</feature>
<sequence>MATTNPALVASDILGIAGRNLRRLVRTPRLVVTTAIQPAILLLLFRYAIGGAIHIPGGRYVDFVVPAIFLEAVLIGGMATAIGLAQDLQSGIVDRFRSLPMARSAVLAGRTVADLCRSMFSLALMVGLGSAVGFRFHAPFASIVCGLLLAIVFGYAFSWIYATLGLLTRDPETAQVAGILPFFILVFASSAFVPVETMPSWLQHFARNQPVSVTIDALRALFEGGEAFHYVWLSLAWAAGIFLVFFTIAVRLYHNLSK</sequence>
<evidence type="ECO:0000313" key="11">
    <source>
        <dbReference type="Proteomes" id="UP000295345"/>
    </source>
</evidence>
<evidence type="ECO:0000256" key="5">
    <source>
        <dbReference type="ARBA" id="ARBA00022989"/>
    </source>
</evidence>
<dbReference type="PROSITE" id="PS51012">
    <property type="entry name" value="ABC_TM2"/>
    <property type="match status" value="1"/>
</dbReference>
<dbReference type="PIRSF" id="PIRSF006648">
    <property type="entry name" value="DrrB"/>
    <property type="match status" value="1"/>
</dbReference>
<keyword evidence="3 8" id="KW-1003">Cell membrane</keyword>
<keyword evidence="6 8" id="KW-0472">Membrane</keyword>
<evidence type="ECO:0000259" key="9">
    <source>
        <dbReference type="PROSITE" id="PS51012"/>
    </source>
</evidence>
<evidence type="ECO:0000256" key="3">
    <source>
        <dbReference type="ARBA" id="ARBA00022475"/>
    </source>
</evidence>
<organism evidence="10 11">
    <name type="scientific">Streptomyces hainanensis</name>
    <dbReference type="NCBI Taxonomy" id="402648"/>
    <lineage>
        <taxon>Bacteria</taxon>
        <taxon>Bacillati</taxon>
        <taxon>Actinomycetota</taxon>
        <taxon>Actinomycetes</taxon>
        <taxon>Kitasatosporales</taxon>
        <taxon>Streptomycetaceae</taxon>
        <taxon>Streptomyces</taxon>
    </lineage>
</organism>
<feature type="transmembrane region" description="Helical" evidence="8">
    <location>
        <begin position="105"/>
        <end position="128"/>
    </location>
</feature>
<evidence type="ECO:0000256" key="7">
    <source>
        <dbReference type="ARBA" id="ARBA00023251"/>
    </source>
</evidence>
<gene>
    <name evidence="10" type="ORF">E1283_20740</name>
</gene>
<dbReference type="Proteomes" id="UP000295345">
    <property type="component" value="Unassembled WGS sequence"/>
</dbReference>
<keyword evidence="7" id="KW-0046">Antibiotic resistance</keyword>